<keyword evidence="2" id="KW-1185">Reference proteome</keyword>
<evidence type="ECO:0000313" key="2">
    <source>
        <dbReference type="Proteomes" id="UP000675781"/>
    </source>
</evidence>
<gene>
    <name evidence="1" type="ORF">KDL01_15075</name>
</gene>
<evidence type="ECO:0000313" key="1">
    <source>
        <dbReference type="EMBL" id="MBR7834595.1"/>
    </source>
</evidence>
<name>A0A941ENZ1_9ACTN</name>
<comment type="caution">
    <text evidence="1">The sequence shown here is derived from an EMBL/GenBank/DDBJ whole genome shotgun (WGS) entry which is preliminary data.</text>
</comment>
<reference evidence="1" key="1">
    <citation type="submission" date="2021-04" db="EMBL/GenBank/DDBJ databases">
        <title>Genome based classification of Actinospica acidithermotolerans sp. nov., an actinobacterium isolated from an Indonesian hot spring.</title>
        <authorList>
            <person name="Kusuma A.B."/>
            <person name="Putra K.E."/>
            <person name="Nafisah S."/>
            <person name="Loh J."/>
            <person name="Nouioui I."/>
            <person name="Goodfellow M."/>
        </authorList>
    </citation>
    <scope>NUCLEOTIDE SEQUENCE</scope>
    <source>
        <strain evidence="1">CSCA 57</strain>
    </source>
</reference>
<accession>A0A941ENZ1</accession>
<proteinExistence type="predicted"/>
<dbReference type="EMBL" id="JAGSOG010000063">
    <property type="protein sequence ID" value="MBR7834595.1"/>
    <property type="molecule type" value="Genomic_DNA"/>
</dbReference>
<protein>
    <submittedName>
        <fullName evidence="1">Uncharacterized protein</fullName>
    </submittedName>
</protein>
<dbReference type="RefSeq" id="WP_212529114.1">
    <property type="nucleotide sequence ID" value="NZ_JAGSOG010000063.1"/>
</dbReference>
<dbReference type="AlphaFoldDB" id="A0A941ENZ1"/>
<dbReference type="Proteomes" id="UP000675781">
    <property type="component" value="Unassembled WGS sequence"/>
</dbReference>
<sequence length="65" mass="7395">MYRRHTTQDSEAKAAARFALQQAYDWRDEGENLESRDMDELLRGFETGVRYPACPTPQSAAVTVS</sequence>
<organism evidence="1 2">
    <name type="scientific">Actinospica durhamensis</name>
    <dbReference type="NCBI Taxonomy" id="1508375"/>
    <lineage>
        <taxon>Bacteria</taxon>
        <taxon>Bacillati</taxon>
        <taxon>Actinomycetota</taxon>
        <taxon>Actinomycetes</taxon>
        <taxon>Catenulisporales</taxon>
        <taxon>Actinospicaceae</taxon>
        <taxon>Actinospica</taxon>
    </lineage>
</organism>